<dbReference type="Gene3D" id="1.20.1530.20">
    <property type="match status" value="1"/>
</dbReference>
<feature type="transmembrane region" description="Helical" evidence="5">
    <location>
        <begin position="19"/>
        <end position="51"/>
    </location>
</feature>
<feature type="transmembrane region" description="Helical" evidence="5">
    <location>
        <begin position="101"/>
        <end position="123"/>
    </location>
</feature>
<keyword evidence="3 5" id="KW-1133">Transmembrane helix</keyword>
<dbReference type="InterPro" id="IPR002657">
    <property type="entry name" value="BilAc:Na_symport/Acr3"/>
</dbReference>
<sequence length="339" mass="36885">MFVDRWHAFGNLIGSKMPFIVPCCVAAGVLFPQVFSPIRAVVPVMFAFMTFQGSLNNTVHQLVGVFKHPKDLIVILLISQVFMPTLAYFLGNLLFAGNVNLVTGILLEYSVPVAVVSFMWVGMFHGDGPLGLAVILVSTVLAPFSIPFTLQILMGHSIQIDAAKMIFDMVLMIALPALAGMMVNELTHEWGHERLSPAISPACRALLVIIITANSTAMSSYVLHMTWKRIAVALFIFFYACSGYIWGLLVARLLHQPQPTLVTMSFACGLRNISSGAVIASQYFPGEVVFPVMCGTLFQQMLAAFFGALIHRLYDEGTSTTDAGIANKNDTAVSSSLVK</sequence>
<keyword evidence="4 5" id="KW-0472">Membrane</keyword>
<dbReference type="Pfam" id="PF01758">
    <property type="entry name" value="SBF"/>
    <property type="match status" value="1"/>
</dbReference>
<dbReference type="Proteomes" id="UP000546970">
    <property type="component" value="Unassembled WGS sequence"/>
</dbReference>
<evidence type="ECO:0000256" key="4">
    <source>
        <dbReference type="ARBA" id="ARBA00023136"/>
    </source>
</evidence>
<accession>A0A7X9UC97</accession>
<evidence type="ECO:0000313" key="6">
    <source>
        <dbReference type="EMBL" id="NMF55866.1"/>
    </source>
</evidence>
<dbReference type="PANTHER" id="PTHR10361:SF28">
    <property type="entry name" value="P3 PROTEIN-RELATED"/>
    <property type="match status" value="1"/>
</dbReference>
<comment type="caution">
    <text evidence="6">The sequence shown here is derived from an EMBL/GenBank/DDBJ whole genome shotgun (WGS) entry which is preliminary data.</text>
</comment>
<dbReference type="InterPro" id="IPR038770">
    <property type="entry name" value="Na+/solute_symporter_sf"/>
</dbReference>
<dbReference type="AlphaFoldDB" id="A0A7X9UC97"/>
<feature type="transmembrane region" description="Helical" evidence="5">
    <location>
        <begin position="130"/>
        <end position="153"/>
    </location>
</feature>
<dbReference type="PANTHER" id="PTHR10361">
    <property type="entry name" value="SODIUM-BILE ACID COTRANSPORTER"/>
    <property type="match status" value="1"/>
</dbReference>
<feature type="transmembrane region" description="Helical" evidence="5">
    <location>
        <begin position="230"/>
        <end position="249"/>
    </location>
</feature>
<dbReference type="InterPro" id="IPR004710">
    <property type="entry name" value="Bilac:Na_transpt"/>
</dbReference>
<dbReference type="GO" id="GO:0016020">
    <property type="term" value="C:membrane"/>
    <property type="evidence" value="ECO:0007669"/>
    <property type="project" value="UniProtKB-SubCell"/>
</dbReference>
<organism evidence="6 7">
    <name type="scientific">Collinsella acetigenes</name>
    <dbReference type="NCBI Taxonomy" id="2713419"/>
    <lineage>
        <taxon>Bacteria</taxon>
        <taxon>Bacillati</taxon>
        <taxon>Actinomycetota</taxon>
        <taxon>Coriobacteriia</taxon>
        <taxon>Coriobacteriales</taxon>
        <taxon>Coriobacteriaceae</taxon>
        <taxon>Collinsella</taxon>
    </lineage>
</organism>
<keyword evidence="7" id="KW-1185">Reference proteome</keyword>
<comment type="subcellular location">
    <subcellularLocation>
        <location evidence="1">Membrane</location>
        <topology evidence="1">Multi-pass membrane protein</topology>
    </subcellularLocation>
</comment>
<evidence type="ECO:0000256" key="3">
    <source>
        <dbReference type="ARBA" id="ARBA00022989"/>
    </source>
</evidence>
<evidence type="ECO:0000313" key="7">
    <source>
        <dbReference type="Proteomes" id="UP000546970"/>
    </source>
</evidence>
<dbReference type="EMBL" id="JABBCP010000004">
    <property type="protein sequence ID" value="NMF55866.1"/>
    <property type="molecule type" value="Genomic_DNA"/>
</dbReference>
<protein>
    <submittedName>
        <fullName evidence="6">Bile acid:sodium symporter family protein</fullName>
    </submittedName>
</protein>
<evidence type="ECO:0000256" key="5">
    <source>
        <dbReference type="SAM" id="Phobius"/>
    </source>
</evidence>
<evidence type="ECO:0000256" key="2">
    <source>
        <dbReference type="ARBA" id="ARBA00022692"/>
    </source>
</evidence>
<proteinExistence type="predicted"/>
<feature type="transmembrane region" description="Helical" evidence="5">
    <location>
        <begin position="290"/>
        <end position="310"/>
    </location>
</feature>
<feature type="transmembrane region" description="Helical" evidence="5">
    <location>
        <begin position="72"/>
        <end position="95"/>
    </location>
</feature>
<reference evidence="6 7" key="1">
    <citation type="submission" date="2020-04" db="EMBL/GenBank/DDBJ databases">
        <title>Collinsella sp. KGMB02528 nov., an anaerobic actinobacterium isolated from human feces.</title>
        <authorList>
            <person name="Han K.-I."/>
            <person name="Eom M.K."/>
            <person name="Kim J.-S."/>
            <person name="Lee K.C."/>
            <person name="Suh M.K."/>
            <person name="Park S.-H."/>
            <person name="Lee J.H."/>
            <person name="Kang S.W."/>
            <person name="Park J.-E."/>
            <person name="Oh B.S."/>
            <person name="Yu S.Y."/>
            <person name="Choi S.-H."/>
            <person name="Lee D.H."/>
            <person name="Yoon H."/>
            <person name="Kim B.-Y."/>
            <person name="Lee J.H."/>
            <person name="Lee J.-S."/>
        </authorList>
    </citation>
    <scope>NUCLEOTIDE SEQUENCE [LARGE SCALE GENOMIC DNA]</scope>
    <source>
        <strain evidence="6 7">KGMB02528</strain>
    </source>
</reference>
<name>A0A7X9UC97_9ACTN</name>
<gene>
    <name evidence="6" type="ORF">HF320_05945</name>
</gene>
<keyword evidence="2 5" id="KW-0812">Transmembrane</keyword>
<feature type="transmembrane region" description="Helical" evidence="5">
    <location>
        <begin position="165"/>
        <end position="184"/>
    </location>
</feature>
<dbReference type="RefSeq" id="WP_169277509.1">
    <property type="nucleotide sequence ID" value="NZ_JABBCP010000004.1"/>
</dbReference>
<evidence type="ECO:0000256" key="1">
    <source>
        <dbReference type="ARBA" id="ARBA00004141"/>
    </source>
</evidence>
<feature type="transmembrane region" description="Helical" evidence="5">
    <location>
        <begin position="205"/>
        <end position="224"/>
    </location>
</feature>